<gene>
    <name evidence="1" type="ORF">HCR76_11560</name>
</gene>
<dbReference type="InterPro" id="IPR006311">
    <property type="entry name" value="TAT_signal"/>
</dbReference>
<dbReference type="RefSeq" id="WP_166990445.1">
    <property type="nucleotide sequence ID" value="NZ_CP061169.1"/>
</dbReference>
<reference evidence="1 2" key="1">
    <citation type="submission" date="2020-12" db="EMBL/GenBank/DDBJ databases">
        <title>Microbacterium sp. HY060.</title>
        <authorList>
            <person name="Zhou J."/>
        </authorList>
    </citation>
    <scope>NUCLEOTIDE SEQUENCE [LARGE SCALE GENOMIC DNA]</scope>
    <source>
        <strain evidence="1 2">HY60</strain>
    </source>
</reference>
<proteinExistence type="predicted"/>
<dbReference type="PROSITE" id="PS51318">
    <property type="entry name" value="TAT"/>
    <property type="match status" value="1"/>
</dbReference>
<dbReference type="Proteomes" id="UP000662814">
    <property type="component" value="Chromosome"/>
</dbReference>
<evidence type="ECO:0000313" key="2">
    <source>
        <dbReference type="Proteomes" id="UP000662814"/>
    </source>
</evidence>
<name>A0ABX6YGF1_9MICO</name>
<keyword evidence="2" id="KW-1185">Reference proteome</keyword>
<protein>
    <submittedName>
        <fullName evidence="1">Uncharacterized protein</fullName>
    </submittedName>
</protein>
<dbReference type="EMBL" id="CP061169">
    <property type="protein sequence ID" value="QPZ37470.1"/>
    <property type="molecule type" value="Genomic_DNA"/>
</dbReference>
<evidence type="ECO:0000313" key="1">
    <source>
        <dbReference type="EMBL" id="QPZ37470.1"/>
    </source>
</evidence>
<organism evidence="1 2">
    <name type="scientific">Paramicrobacterium chengjingii</name>
    <dbReference type="NCBI Taxonomy" id="2769067"/>
    <lineage>
        <taxon>Bacteria</taxon>
        <taxon>Bacillati</taxon>
        <taxon>Actinomycetota</taxon>
        <taxon>Actinomycetes</taxon>
        <taxon>Micrococcales</taxon>
        <taxon>Microbacteriaceae</taxon>
        <taxon>Paramicrobacterium</taxon>
    </lineage>
</organism>
<sequence>MTEINEGTNRGLSRRTMVKGAAWSVPVIAVAAATPAAAASEDTVVNGFQVAGTCGLLGTLGAGFTVAAGDTEIPAGTQITIVTDATIANVNVVSLSGQGLANVDLLSEDTVAITLTEAIPANGQMNVQWLLSIGLLTDTTATLTLPAGYTAGTGTKPQGTLSQTAIICNAS</sequence>
<accession>A0ABX6YGF1</accession>